<dbReference type="EMBL" id="JAVRRL010000002">
    <property type="protein sequence ID" value="KAK5118526.1"/>
    <property type="molecule type" value="Genomic_DNA"/>
</dbReference>
<dbReference type="SUPFAM" id="SSF51126">
    <property type="entry name" value="Pectin lyase-like"/>
    <property type="match status" value="2"/>
</dbReference>
<sequence length="931" mass="98905">MDGPSSWQSGTQRASFATNLTASQAQSYSLGAWIGSTDWLDMTAYNYVPTYTLSGPSPTTSGGPNSTSSVPTSSSTASVNAHPDSGSVPPTGAVLVSQNGQMNGSFSNITAALASLPNDNTNQTVFIYSGTYTEQVPTINRPGALRILGYTTAAPGSSYQNNTVTITFSRGLSVSPLPVGHSDAETATIQTASNRISWYNINMINSDNLDGLESNYVTLAASIYGNDIGFYAVSMIGWQDTLLTGATNGYQYYESSYIEGAIDFIWGYSKAYFKGCTIAAKRASSSMTAQSRASASAVGGYIFDQCLFTTAASATVDLTQAVYLGRPYSAYALVVVKNSYLDTCIQPAGWKVWSATDPRTDHITFAEYANQGPGAWQDNVAARQAFQNCTLLTSDTYSLATVMDSTSWIDMTYFNTIVTPAPLAPTTGSGSTVTVSGNSTYDGTIPPNGAIIVSQTPINGLTTYNTIQGALNAAPASSKTNATIFIYPGSYTEHLVVNKSGTTIFQGYSESTNNYANNQVTITFSYGVNTQSNESNSDSATVYATGNYFYAYNINFRNDNGTQQDIASLGFAVKSSKYALLYSCQVYGNQDTLLINGFLFAFKSYIEGNIDFIWGSGSGYFLNSTIAANEDDINITADKRTTNTTQAGFVFDQCTIVPAAGKSGFTSVGLGRPWNDLARVAYIDCYLSSMIEAAGWNQWSKSTPQTDQVTYGEYHNYGPGAAVCGRANFSQQLTDSSVVQFQLGNFFTTTSWIDYSRVDVQPFVVGIGSAPLPCATVSSSSTIILPTSTSSASTSTLSSTSSSSLPPTTILLTKTVTDKETLFTTFTSADITSTATSMVTEDHGSTVTPAVMTKTTTDKASTTVFFTTTVAAKTSTIVSTTVVSMVSTVTPLPSTITDDEGSTSTVTKFSTPKGTCKFMFTETKVRAKLVS</sequence>
<dbReference type="GO" id="GO:0042545">
    <property type="term" value="P:cell wall modification"/>
    <property type="evidence" value="ECO:0007669"/>
    <property type="project" value="InterPro"/>
</dbReference>
<comment type="catalytic activity">
    <reaction evidence="10">
        <text>[(1-&gt;4)-alpha-D-galacturonosyl methyl ester](n) + n H2O = [(1-&gt;4)-alpha-D-galacturonosyl](n) + n methanol + n H(+)</text>
        <dbReference type="Rhea" id="RHEA:22380"/>
        <dbReference type="Rhea" id="RHEA-COMP:14570"/>
        <dbReference type="Rhea" id="RHEA-COMP:14573"/>
        <dbReference type="ChEBI" id="CHEBI:15377"/>
        <dbReference type="ChEBI" id="CHEBI:15378"/>
        <dbReference type="ChEBI" id="CHEBI:17790"/>
        <dbReference type="ChEBI" id="CHEBI:140522"/>
        <dbReference type="ChEBI" id="CHEBI:140523"/>
        <dbReference type="EC" id="3.1.1.11"/>
    </reaction>
</comment>
<evidence type="ECO:0000256" key="5">
    <source>
        <dbReference type="ARBA" id="ARBA00022525"/>
    </source>
</evidence>
<comment type="similarity">
    <text evidence="3">Belongs to the pectinesterase family.</text>
</comment>
<feature type="domain" description="Pectinesterase catalytic" evidence="12">
    <location>
        <begin position="94"/>
        <end position="382"/>
    </location>
</feature>
<dbReference type="GO" id="GO:0030599">
    <property type="term" value="F:pectinesterase activity"/>
    <property type="evidence" value="ECO:0007669"/>
    <property type="project" value="UniProtKB-EC"/>
</dbReference>
<gene>
    <name evidence="13" type="ORF">LTR62_003041</name>
</gene>
<feature type="domain" description="Pectinesterase catalytic" evidence="12">
    <location>
        <begin position="459"/>
        <end position="747"/>
    </location>
</feature>
<comment type="caution">
    <text evidence="13">The sequence shown here is derived from an EMBL/GenBank/DDBJ whole genome shotgun (WGS) entry which is preliminary data.</text>
</comment>
<reference evidence="13" key="1">
    <citation type="submission" date="2023-08" db="EMBL/GenBank/DDBJ databases">
        <title>Black Yeasts Isolated from many extreme environments.</title>
        <authorList>
            <person name="Coleine C."/>
            <person name="Stajich J.E."/>
            <person name="Selbmann L."/>
        </authorList>
    </citation>
    <scope>NUCLEOTIDE SEQUENCE</scope>
    <source>
        <strain evidence="13">CCFEE 5401</strain>
    </source>
</reference>
<feature type="region of interest" description="Disordered" evidence="11">
    <location>
        <begin position="55"/>
        <end position="93"/>
    </location>
</feature>
<evidence type="ECO:0000256" key="1">
    <source>
        <dbReference type="ARBA" id="ARBA00004613"/>
    </source>
</evidence>
<evidence type="ECO:0000313" key="13">
    <source>
        <dbReference type="EMBL" id="KAK5118526.1"/>
    </source>
</evidence>
<comment type="pathway">
    <text evidence="2">Glycan metabolism; pectin degradation; 2-dehydro-3-deoxy-D-gluconate from pectin: step 1/5.</text>
</comment>
<evidence type="ECO:0000259" key="12">
    <source>
        <dbReference type="Pfam" id="PF01095"/>
    </source>
</evidence>
<evidence type="ECO:0000256" key="11">
    <source>
        <dbReference type="SAM" id="MobiDB-lite"/>
    </source>
</evidence>
<dbReference type="InterPro" id="IPR000070">
    <property type="entry name" value="Pectinesterase_cat"/>
</dbReference>
<dbReference type="EC" id="3.1.1.11" evidence="4"/>
<dbReference type="Proteomes" id="UP001310890">
    <property type="component" value="Unassembled WGS sequence"/>
</dbReference>
<dbReference type="InterPro" id="IPR012334">
    <property type="entry name" value="Pectin_lyas_fold"/>
</dbReference>
<dbReference type="Pfam" id="PF01095">
    <property type="entry name" value="Pectinesterase"/>
    <property type="match status" value="2"/>
</dbReference>
<dbReference type="PANTHER" id="PTHR31321:SF57">
    <property type="entry name" value="PECTINESTERASE 53-RELATED"/>
    <property type="match status" value="1"/>
</dbReference>
<evidence type="ECO:0000256" key="2">
    <source>
        <dbReference type="ARBA" id="ARBA00005184"/>
    </source>
</evidence>
<dbReference type="FunFam" id="2.160.20.10:FF:000014">
    <property type="entry name" value="Pectinesterase"/>
    <property type="match status" value="2"/>
</dbReference>
<keyword evidence="7" id="KW-0378">Hydrolase</keyword>
<evidence type="ECO:0000256" key="8">
    <source>
        <dbReference type="ARBA" id="ARBA00023085"/>
    </source>
</evidence>
<feature type="compositionally biased region" description="Low complexity" evidence="11">
    <location>
        <begin position="55"/>
        <end position="78"/>
    </location>
</feature>
<dbReference type="Gene3D" id="2.160.20.10">
    <property type="entry name" value="Single-stranded right-handed beta-helix, Pectin lyase-like"/>
    <property type="match status" value="2"/>
</dbReference>
<protein>
    <recommendedName>
        <fullName evidence="4">pectinesterase</fullName>
        <ecNumber evidence="4">3.1.1.11</ecNumber>
    </recommendedName>
    <alternativeName>
        <fullName evidence="9">Pectin methylesterase A</fullName>
    </alternativeName>
</protein>
<proteinExistence type="inferred from homology"/>
<evidence type="ECO:0000313" key="14">
    <source>
        <dbReference type="Proteomes" id="UP001310890"/>
    </source>
</evidence>
<organism evidence="13 14">
    <name type="scientific">Meristemomyces frigidus</name>
    <dbReference type="NCBI Taxonomy" id="1508187"/>
    <lineage>
        <taxon>Eukaryota</taxon>
        <taxon>Fungi</taxon>
        <taxon>Dikarya</taxon>
        <taxon>Ascomycota</taxon>
        <taxon>Pezizomycotina</taxon>
        <taxon>Dothideomycetes</taxon>
        <taxon>Dothideomycetidae</taxon>
        <taxon>Mycosphaerellales</taxon>
        <taxon>Teratosphaeriaceae</taxon>
        <taxon>Meristemomyces</taxon>
    </lineage>
</organism>
<keyword evidence="5" id="KW-0964">Secreted</keyword>
<name>A0AAN7TQ30_9PEZI</name>
<evidence type="ECO:0000256" key="7">
    <source>
        <dbReference type="ARBA" id="ARBA00022801"/>
    </source>
</evidence>
<evidence type="ECO:0000256" key="6">
    <source>
        <dbReference type="ARBA" id="ARBA00022729"/>
    </source>
</evidence>
<dbReference type="GO" id="GO:0005576">
    <property type="term" value="C:extracellular region"/>
    <property type="evidence" value="ECO:0007669"/>
    <property type="project" value="UniProtKB-SubCell"/>
</dbReference>
<evidence type="ECO:0000256" key="4">
    <source>
        <dbReference type="ARBA" id="ARBA00013229"/>
    </source>
</evidence>
<dbReference type="InterPro" id="IPR011050">
    <property type="entry name" value="Pectin_lyase_fold/virulence"/>
</dbReference>
<accession>A0AAN7TQ30</accession>
<evidence type="ECO:0000256" key="10">
    <source>
        <dbReference type="ARBA" id="ARBA00047928"/>
    </source>
</evidence>
<dbReference type="GO" id="GO:0045490">
    <property type="term" value="P:pectin catabolic process"/>
    <property type="evidence" value="ECO:0007669"/>
    <property type="project" value="TreeGrafter"/>
</dbReference>
<dbReference type="AlphaFoldDB" id="A0AAN7TQ30"/>
<evidence type="ECO:0000256" key="9">
    <source>
        <dbReference type="ARBA" id="ARBA00042203"/>
    </source>
</evidence>
<keyword evidence="6" id="KW-0732">Signal</keyword>
<comment type="subcellular location">
    <subcellularLocation>
        <location evidence="1">Secreted</location>
    </subcellularLocation>
</comment>
<dbReference type="PANTHER" id="PTHR31321">
    <property type="entry name" value="ACYL-COA THIOESTER HYDROLASE YBHC-RELATED"/>
    <property type="match status" value="1"/>
</dbReference>
<evidence type="ECO:0000256" key="3">
    <source>
        <dbReference type="ARBA" id="ARBA00008891"/>
    </source>
</evidence>
<keyword evidence="8" id="KW-0063">Aspartyl esterase</keyword>